<proteinExistence type="inferred from homology"/>
<keyword evidence="2" id="KW-0175">Coiled coil</keyword>
<dbReference type="InterPro" id="IPR029063">
    <property type="entry name" value="SAM-dependent_MTases_sf"/>
</dbReference>
<organism evidence="5 6">
    <name type="scientific">Xylaria flabelliformis</name>
    <dbReference type="NCBI Taxonomy" id="2512241"/>
    <lineage>
        <taxon>Eukaryota</taxon>
        <taxon>Fungi</taxon>
        <taxon>Dikarya</taxon>
        <taxon>Ascomycota</taxon>
        <taxon>Pezizomycotina</taxon>
        <taxon>Sordariomycetes</taxon>
        <taxon>Xylariomycetidae</taxon>
        <taxon>Xylariales</taxon>
        <taxon>Xylariaceae</taxon>
        <taxon>Xylaria</taxon>
    </lineage>
</organism>
<keyword evidence="6" id="KW-1185">Reference proteome</keyword>
<dbReference type="STRING" id="2512241.A0A553I4P0"/>
<comment type="caution">
    <text evidence="5">The sequence shown here is derived from an EMBL/GenBank/DDBJ whole genome shotgun (WGS) entry which is preliminary data.</text>
</comment>
<evidence type="ECO:0000313" key="6">
    <source>
        <dbReference type="Proteomes" id="UP000319160"/>
    </source>
</evidence>
<comment type="similarity">
    <text evidence="1">Belongs to the methyltransferase superfamily. LaeA methyltransferase family.</text>
</comment>
<gene>
    <name evidence="5" type="ORF">FHL15_003858</name>
</gene>
<evidence type="ECO:0000256" key="3">
    <source>
        <dbReference type="SAM" id="MobiDB-lite"/>
    </source>
</evidence>
<evidence type="ECO:0000313" key="5">
    <source>
        <dbReference type="EMBL" id="TRX95166.1"/>
    </source>
</evidence>
<dbReference type="AlphaFoldDB" id="A0A553I4P0"/>
<name>A0A553I4P0_9PEZI</name>
<dbReference type="EMBL" id="VFLP01000017">
    <property type="protein sequence ID" value="TRX95166.1"/>
    <property type="molecule type" value="Genomic_DNA"/>
</dbReference>
<evidence type="ECO:0000256" key="1">
    <source>
        <dbReference type="ARBA" id="ARBA00038158"/>
    </source>
</evidence>
<feature type="domain" description="Methyltransferase type 12" evidence="4">
    <location>
        <begin position="41"/>
        <end position="136"/>
    </location>
</feature>
<dbReference type="SUPFAM" id="SSF53335">
    <property type="entry name" value="S-adenosyl-L-methionine-dependent methyltransferases"/>
    <property type="match status" value="1"/>
</dbReference>
<dbReference type="Gene3D" id="3.40.50.150">
    <property type="entry name" value="Vaccinia Virus protein VP39"/>
    <property type="match status" value="1"/>
</dbReference>
<feature type="coiled-coil region" evidence="2">
    <location>
        <begin position="682"/>
        <end position="786"/>
    </location>
</feature>
<evidence type="ECO:0000259" key="4">
    <source>
        <dbReference type="Pfam" id="PF08242"/>
    </source>
</evidence>
<evidence type="ECO:0000256" key="2">
    <source>
        <dbReference type="SAM" id="Coils"/>
    </source>
</evidence>
<feature type="region of interest" description="Disordered" evidence="3">
    <location>
        <begin position="874"/>
        <end position="894"/>
    </location>
</feature>
<dbReference type="OrthoDB" id="417697at2759"/>
<dbReference type="PANTHER" id="PTHR43591">
    <property type="entry name" value="METHYLTRANSFERASE"/>
    <property type="match status" value="1"/>
</dbReference>
<dbReference type="InterPro" id="IPR013217">
    <property type="entry name" value="Methyltransf_12"/>
</dbReference>
<feature type="compositionally biased region" description="Basic residues" evidence="3">
    <location>
        <begin position="883"/>
        <end position="894"/>
    </location>
</feature>
<dbReference type="Proteomes" id="UP000319160">
    <property type="component" value="Unassembled WGS sequence"/>
</dbReference>
<dbReference type="PANTHER" id="PTHR43591:SF50">
    <property type="entry name" value="METHYLTRANSFERASE DOMAIN-CONTAINING PROTEIN-RELATED"/>
    <property type="match status" value="1"/>
</dbReference>
<dbReference type="Pfam" id="PF08242">
    <property type="entry name" value="Methyltransf_12"/>
    <property type="match status" value="1"/>
</dbReference>
<reference evidence="6" key="1">
    <citation type="submission" date="2019-06" db="EMBL/GenBank/DDBJ databases">
        <title>Draft genome sequence of the griseofulvin-producing fungus Xylaria cubensis strain G536.</title>
        <authorList>
            <person name="Mead M.E."/>
            <person name="Raja H.A."/>
            <person name="Steenwyk J.L."/>
            <person name="Knowles S.L."/>
            <person name="Oberlies N.H."/>
            <person name="Rokas A."/>
        </authorList>
    </citation>
    <scope>NUCLEOTIDE SEQUENCE [LARGE SCALE GENOMIC DNA]</scope>
    <source>
        <strain evidence="6">G536</strain>
    </source>
</reference>
<accession>A0A553I4P0</accession>
<protein>
    <recommendedName>
        <fullName evidence="4">Methyltransferase type 12 domain-containing protein</fullName>
    </recommendedName>
</protein>
<dbReference type="CDD" id="cd02440">
    <property type="entry name" value="AdoMet_MTases"/>
    <property type="match status" value="1"/>
</dbReference>
<sequence length="894" mass="100485">MPDLQNHDLDILDEQHFFTTKTLGFLIHPNIPTSPAVKIADIGTGTGVWLFDVAKSLPPTCQLTGFDITSSAFPPPKSWPPNVSFKTQDMLLPFPESEIGTYDIVAVRFISSATTRTEWARAIENLVKLLKPGGWLQWIDSCNFALYNSVAGTSRAACQEIYDGLQPFRSKDDVVIGLMMREPNNVKREDVFRELGLVDVHEDVFSTDKLQEPELRLRERGTRNVLSCFVGCLEELVGVEGSGWNKERIERLREEAMREVDKGVYHTLDQKSIGGGRPSTGYSFAALVIDARKMTGRESPHREALRQDDLRLIYKDKPTELAAALCSHWPTKLNWEHTQDGKQVSAGLQSIAAAIMLLRRMYAFSGGKDLSGGTPTILTQLSWRQVPLSDETEPEVLQALLQELGISATEGRGPSLPEVLNHDSMASLWNTDSMTMHSTKVVIEKAGQAPVLADVPNRPDWLWKKEIIEVSTAKNFNYHLNRMLSDKTIRNQLIHRIFNCPAFLRIYYSGHESDTHAPATFSNLRSFRHRVLTLANKTDTMAVEEEHIYVLIACYLDPDENNENGELRLYSDGGVPILPKNGIPCEWQYSRDPASRRRLGQPGVNFIAIYGKTDNDEEDLHSSEFASNAAIQACSMPFSQYPEDFAGRTLETSSASTGVSQKQPKEISTTSCVQETLVQDQQQQLESHITELDLTIQNLRNAAASTEQDKDGRATQPETAAQKIQRLRQERNEALAELEEAKAEVAALKGRILTISDANESYTELNEELNQIVQSLREEQDTQQAQDRRNKNLVDALLKRIQSINAVALKVNEAHRELFRENESLRQSETGLKRKLASYEAFKSLLESQLASSEPRPINDPDLAQGLQERVRELEKQLESANKRARHAHNSKSE</sequence>